<keyword evidence="5 7" id="KW-0408">Iron</keyword>
<keyword evidence="6" id="KW-0503">Monooxygenase</keyword>
<evidence type="ECO:0000256" key="3">
    <source>
        <dbReference type="ARBA" id="ARBA00022723"/>
    </source>
</evidence>
<organism evidence="9 10">
    <name type="scientific">Pristionchus mayeri</name>
    <dbReference type="NCBI Taxonomy" id="1317129"/>
    <lineage>
        <taxon>Eukaryota</taxon>
        <taxon>Metazoa</taxon>
        <taxon>Ecdysozoa</taxon>
        <taxon>Nematoda</taxon>
        <taxon>Chromadorea</taxon>
        <taxon>Rhabditida</taxon>
        <taxon>Rhabditina</taxon>
        <taxon>Diplogasteromorpha</taxon>
        <taxon>Diplogasteroidea</taxon>
        <taxon>Neodiplogasteridae</taxon>
        <taxon>Pristionchus</taxon>
    </lineage>
</organism>
<dbReference type="GO" id="GO:0005506">
    <property type="term" value="F:iron ion binding"/>
    <property type="evidence" value="ECO:0007669"/>
    <property type="project" value="InterPro"/>
</dbReference>
<evidence type="ECO:0000256" key="6">
    <source>
        <dbReference type="ARBA" id="ARBA00023033"/>
    </source>
</evidence>
<comment type="cofactor">
    <cofactor evidence="1 7">
        <name>heme</name>
        <dbReference type="ChEBI" id="CHEBI:30413"/>
    </cofactor>
</comment>
<gene>
    <name evidence="9" type="ORF">PMAYCL1PPCAC_15342</name>
</gene>
<comment type="caution">
    <text evidence="9">The sequence shown here is derived from an EMBL/GenBank/DDBJ whole genome shotgun (WGS) entry which is preliminary data.</text>
</comment>
<dbReference type="AlphaFoldDB" id="A0AAN5HXW6"/>
<dbReference type="GO" id="GO:0016705">
    <property type="term" value="F:oxidoreductase activity, acting on paired donors, with incorporation or reduction of molecular oxygen"/>
    <property type="evidence" value="ECO:0007669"/>
    <property type="project" value="InterPro"/>
</dbReference>
<feature type="non-terminal residue" evidence="9">
    <location>
        <position position="1"/>
    </location>
</feature>
<dbReference type="Pfam" id="PF00067">
    <property type="entry name" value="p450"/>
    <property type="match status" value="1"/>
</dbReference>
<dbReference type="PRINTS" id="PR00385">
    <property type="entry name" value="P450"/>
</dbReference>
<dbReference type="Proteomes" id="UP001328107">
    <property type="component" value="Unassembled WGS sequence"/>
</dbReference>
<dbReference type="InterPro" id="IPR001128">
    <property type="entry name" value="Cyt_P450"/>
</dbReference>
<feature type="non-terminal residue" evidence="9">
    <location>
        <position position="499"/>
    </location>
</feature>
<dbReference type="InterPro" id="IPR002401">
    <property type="entry name" value="Cyt_P450_E_grp-I"/>
</dbReference>
<keyword evidence="8" id="KW-0812">Transmembrane</keyword>
<proteinExistence type="inferred from homology"/>
<keyword evidence="7" id="KW-0349">Heme</keyword>
<dbReference type="GO" id="GO:0020037">
    <property type="term" value="F:heme binding"/>
    <property type="evidence" value="ECO:0007669"/>
    <property type="project" value="InterPro"/>
</dbReference>
<keyword evidence="8" id="KW-0472">Membrane</keyword>
<keyword evidence="4" id="KW-0560">Oxidoreductase</keyword>
<evidence type="ECO:0000256" key="7">
    <source>
        <dbReference type="PIRSR" id="PIRSR602401-1"/>
    </source>
</evidence>
<dbReference type="Gene3D" id="1.10.630.10">
    <property type="entry name" value="Cytochrome P450"/>
    <property type="match status" value="1"/>
</dbReference>
<feature type="binding site" description="axial binding residue" evidence="7">
    <location>
        <position position="447"/>
    </location>
    <ligand>
        <name>heme</name>
        <dbReference type="ChEBI" id="CHEBI:30413"/>
    </ligand>
    <ligandPart>
        <name>Fe</name>
        <dbReference type="ChEBI" id="CHEBI:18248"/>
    </ligandPart>
</feature>
<reference evidence="10" key="1">
    <citation type="submission" date="2022-10" db="EMBL/GenBank/DDBJ databases">
        <title>Genome assembly of Pristionchus species.</title>
        <authorList>
            <person name="Yoshida K."/>
            <person name="Sommer R.J."/>
        </authorList>
    </citation>
    <scope>NUCLEOTIDE SEQUENCE [LARGE SCALE GENOMIC DNA]</scope>
    <source>
        <strain evidence="10">RS5460</strain>
    </source>
</reference>
<evidence type="ECO:0000313" key="9">
    <source>
        <dbReference type="EMBL" id="GMR45147.1"/>
    </source>
</evidence>
<evidence type="ECO:0000256" key="1">
    <source>
        <dbReference type="ARBA" id="ARBA00001971"/>
    </source>
</evidence>
<evidence type="ECO:0000256" key="5">
    <source>
        <dbReference type="ARBA" id="ARBA00023004"/>
    </source>
</evidence>
<keyword evidence="10" id="KW-1185">Reference proteome</keyword>
<comment type="similarity">
    <text evidence="2">Belongs to the cytochrome P450 family.</text>
</comment>
<dbReference type="EMBL" id="BTRK01000004">
    <property type="protein sequence ID" value="GMR45147.1"/>
    <property type="molecule type" value="Genomic_DNA"/>
</dbReference>
<evidence type="ECO:0000256" key="4">
    <source>
        <dbReference type="ARBA" id="ARBA00023002"/>
    </source>
</evidence>
<dbReference type="GO" id="GO:0004497">
    <property type="term" value="F:monooxygenase activity"/>
    <property type="evidence" value="ECO:0007669"/>
    <property type="project" value="UniProtKB-KW"/>
</dbReference>
<keyword evidence="8" id="KW-1133">Transmembrane helix</keyword>
<sequence length="499" mass="57142">LGVLAYCVNPFTLIIICLGSSLSYAIFRYYKFVSRYPKGPFPLPFIDNLDKMEPRRIDKFFGEFGKTQPPIYTIFMPFPTVQITDYDVLREAFVEKGNSDTGNTGTMYNRITIKFPIFKGVINSNGETWREQRRAAISIMRDFGMGKNVMEELVRSSLTDFLQHLDKLPDKSNVDLYWPPVVANVINEILFGYRYAYDDCKPLIDYVTRFNELMESVSENLGIAVGMAVPSLAKLPWIGWHIVGRIKHEMQTINKYVVDNVGRALKDYGVEDEPTCFVHSYKQRIAMNEHLDDLNLMATCADFFIAGQETTSTTLRWAMLIMAKHGDVQEKLRSEIHSVVGMDRLPMMADQVKMPFARACALELQRFANVLGMNVQRVTVNDVTIRDVTIPAGTWVNGDIHYLMANDPHFVNPQEFRPERYLNDDGVALRRDLVERTLPFSLGKRVCARESLARAEIFLGLTAIIQHYRILLREGEVIDLEPTLVSTFVLPKAQNFRIE</sequence>
<dbReference type="PANTHER" id="PTHR24284">
    <property type="entry name" value="CYTOCHROME P450 FAMILY"/>
    <property type="match status" value="1"/>
</dbReference>
<name>A0AAN5HXW6_9BILA</name>
<dbReference type="PANTHER" id="PTHR24284:SF1">
    <property type="entry name" value="CYTOCHROME P450 FAMILY"/>
    <property type="match status" value="1"/>
</dbReference>
<evidence type="ECO:0000256" key="8">
    <source>
        <dbReference type="SAM" id="Phobius"/>
    </source>
</evidence>
<feature type="transmembrane region" description="Helical" evidence="8">
    <location>
        <begin position="12"/>
        <end position="30"/>
    </location>
</feature>
<keyword evidence="3 7" id="KW-0479">Metal-binding</keyword>
<evidence type="ECO:0000313" key="10">
    <source>
        <dbReference type="Proteomes" id="UP001328107"/>
    </source>
</evidence>
<protein>
    <recommendedName>
        <fullName evidence="11">Cytochrome P450</fullName>
    </recommendedName>
</protein>
<dbReference type="PRINTS" id="PR00463">
    <property type="entry name" value="EP450I"/>
</dbReference>
<dbReference type="SUPFAM" id="SSF48264">
    <property type="entry name" value="Cytochrome P450"/>
    <property type="match status" value="1"/>
</dbReference>
<evidence type="ECO:0000256" key="2">
    <source>
        <dbReference type="ARBA" id="ARBA00010617"/>
    </source>
</evidence>
<evidence type="ECO:0008006" key="11">
    <source>
        <dbReference type="Google" id="ProtNLM"/>
    </source>
</evidence>
<dbReference type="FunFam" id="1.10.630.10:FF:000036">
    <property type="entry name" value="CYtochrome P450 family"/>
    <property type="match status" value="1"/>
</dbReference>
<dbReference type="InterPro" id="IPR036396">
    <property type="entry name" value="Cyt_P450_sf"/>
</dbReference>
<accession>A0AAN5HXW6</accession>